<sequence>MVVSSLHFILVHHTCALLIAINWTITITVAPQTRPPKLSPFTSKISFISIIFFSNFTIAANINNYIIISIFNIHRRFLAITTPSNTRYPIFNPWKTNTLYFVTNSIF</sequence>
<keyword evidence="1" id="KW-0812">Transmembrane</keyword>
<evidence type="ECO:0000313" key="3">
    <source>
        <dbReference type="Proteomes" id="UP000554482"/>
    </source>
</evidence>
<accession>A0A7J6VDU5</accession>
<keyword evidence="3" id="KW-1185">Reference proteome</keyword>
<comment type="caution">
    <text evidence="2">The sequence shown here is derived from an EMBL/GenBank/DDBJ whole genome shotgun (WGS) entry which is preliminary data.</text>
</comment>
<feature type="transmembrane region" description="Helical" evidence="1">
    <location>
        <begin position="7"/>
        <end position="25"/>
    </location>
</feature>
<feature type="transmembrane region" description="Helical" evidence="1">
    <location>
        <begin position="45"/>
        <end position="68"/>
    </location>
</feature>
<gene>
    <name evidence="2" type="ORF">FRX31_027921</name>
</gene>
<proteinExistence type="predicted"/>
<keyword evidence="1" id="KW-1133">Transmembrane helix</keyword>
<evidence type="ECO:0000256" key="1">
    <source>
        <dbReference type="SAM" id="Phobius"/>
    </source>
</evidence>
<protein>
    <submittedName>
        <fullName evidence="2">Uncharacterized protein</fullName>
    </submittedName>
</protein>
<dbReference type="AlphaFoldDB" id="A0A7J6VDU5"/>
<keyword evidence="1" id="KW-0472">Membrane</keyword>
<name>A0A7J6VDU5_THATH</name>
<dbReference type="EMBL" id="JABWDY010034666">
    <property type="protein sequence ID" value="KAF5182492.1"/>
    <property type="molecule type" value="Genomic_DNA"/>
</dbReference>
<evidence type="ECO:0000313" key="2">
    <source>
        <dbReference type="EMBL" id="KAF5182492.1"/>
    </source>
</evidence>
<reference evidence="2 3" key="1">
    <citation type="submission" date="2020-06" db="EMBL/GenBank/DDBJ databases">
        <title>Transcriptomic and genomic resources for Thalictrum thalictroides and T. hernandezii: Facilitating candidate gene discovery in an emerging model plant lineage.</title>
        <authorList>
            <person name="Arias T."/>
            <person name="Riano-Pachon D.M."/>
            <person name="Di Stilio V.S."/>
        </authorList>
    </citation>
    <scope>NUCLEOTIDE SEQUENCE [LARGE SCALE GENOMIC DNA]</scope>
    <source>
        <strain evidence="3">cv. WT478/WT964</strain>
        <tissue evidence="2">Leaves</tissue>
    </source>
</reference>
<dbReference type="Proteomes" id="UP000554482">
    <property type="component" value="Unassembled WGS sequence"/>
</dbReference>
<organism evidence="2 3">
    <name type="scientific">Thalictrum thalictroides</name>
    <name type="common">Rue-anemone</name>
    <name type="synonym">Anemone thalictroides</name>
    <dbReference type="NCBI Taxonomy" id="46969"/>
    <lineage>
        <taxon>Eukaryota</taxon>
        <taxon>Viridiplantae</taxon>
        <taxon>Streptophyta</taxon>
        <taxon>Embryophyta</taxon>
        <taxon>Tracheophyta</taxon>
        <taxon>Spermatophyta</taxon>
        <taxon>Magnoliopsida</taxon>
        <taxon>Ranunculales</taxon>
        <taxon>Ranunculaceae</taxon>
        <taxon>Thalictroideae</taxon>
        <taxon>Thalictrum</taxon>
    </lineage>
</organism>